<feature type="transmembrane region" description="Helical" evidence="6">
    <location>
        <begin position="12"/>
        <end position="30"/>
    </location>
</feature>
<name>A0A1R0H115_9FUNG</name>
<evidence type="ECO:0000313" key="8">
    <source>
        <dbReference type="Proteomes" id="UP000187455"/>
    </source>
</evidence>
<dbReference type="PROSITE" id="PS01214">
    <property type="entry name" value="UPF0016"/>
    <property type="match status" value="1"/>
</dbReference>
<dbReference type="GO" id="GO:0032468">
    <property type="term" value="P:Golgi calcium ion homeostasis"/>
    <property type="evidence" value="ECO:0007669"/>
    <property type="project" value="TreeGrafter"/>
</dbReference>
<keyword evidence="8" id="KW-1185">Reference proteome</keyword>
<feature type="transmembrane region" description="Helical" evidence="6">
    <location>
        <begin position="67"/>
        <end position="87"/>
    </location>
</feature>
<protein>
    <recommendedName>
        <fullName evidence="6">GDT1 family protein</fullName>
    </recommendedName>
</protein>
<feature type="transmembrane region" description="Helical" evidence="6">
    <location>
        <begin position="94"/>
        <end position="118"/>
    </location>
</feature>
<evidence type="ECO:0000256" key="3">
    <source>
        <dbReference type="ARBA" id="ARBA00022692"/>
    </source>
</evidence>
<comment type="similarity">
    <text evidence="2 6">Belongs to the GDT1 family.</text>
</comment>
<dbReference type="AlphaFoldDB" id="A0A1R0H115"/>
<dbReference type="InterPro" id="IPR049555">
    <property type="entry name" value="GDT1-like_CS"/>
</dbReference>
<dbReference type="GO" id="GO:0015085">
    <property type="term" value="F:calcium ion transmembrane transporter activity"/>
    <property type="evidence" value="ECO:0007669"/>
    <property type="project" value="TreeGrafter"/>
</dbReference>
<keyword evidence="3 6" id="KW-0812">Transmembrane</keyword>
<evidence type="ECO:0000256" key="6">
    <source>
        <dbReference type="RuleBase" id="RU365102"/>
    </source>
</evidence>
<evidence type="ECO:0000256" key="4">
    <source>
        <dbReference type="ARBA" id="ARBA00022989"/>
    </source>
</evidence>
<comment type="subcellular location">
    <subcellularLocation>
        <location evidence="1 6">Membrane</location>
        <topology evidence="1 6">Multi-pass membrane protein</topology>
    </subcellularLocation>
</comment>
<accession>A0A1R0H115</accession>
<organism evidence="7 8">
    <name type="scientific">Smittium mucronatum</name>
    <dbReference type="NCBI Taxonomy" id="133383"/>
    <lineage>
        <taxon>Eukaryota</taxon>
        <taxon>Fungi</taxon>
        <taxon>Fungi incertae sedis</taxon>
        <taxon>Zoopagomycota</taxon>
        <taxon>Kickxellomycotina</taxon>
        <taxon>Harpellomycetes</taxon>
        <taxon>Harpellales</taxon>
        <taxon>Legeriomycetaceae</taxon>
        <taxon>Smittium</taxon>
    </lineage>
</organism>
<dbReference type="Pfam" id="PF01169">
    <property type="entry name" value="GDT1"/>
    <property type="match status" value="2"/>
</dbReference>
<dbReference type="PANTHER" id="PTHR12608">
    <property type="entry name" value="TRANSMEMBRANE PROTEIN HTP-1 RELATED"/>
    <property type="match status" value="1"/>
</dbReference>
<keyword evidence="4 6" id="KW-1133">Transmembrane helix</keyword>
<dbReference type="Proteomes" id="UP000187455">
    <property type="component" value="Unassembled WGS sequence"/>
</dbReference>
<dbReference type="PANTHER" id="PTHR12608:SF1">
    <property type="entry name" value="TRANSMEMBRANE PROTEIN 165"/>
    <property type="match status" value="1"/>
</dbReference>
<feature type="transmembrane region" description="Helical" evidence="6">
    <location>
        <begin position="284"/>
        <end position="304"/>
    </location>
</feature>
<keyword evidence="5 6" id="KW-0472">Membrane</keyword>
<dbReference type="GO" id="GO:0005384">
    <property type="term" value="F:manganese ion transmembrane transporter activity"/>
    <property type="evidence" value="ECO:0007669"/>
    <property type="project" value="TreeGrafter"/>
</dbReference>
<comment type="caution">
    <text evidence="7">The sequence shown here is derived from an EMBL/GenBank/DDBJ whole genome shotgun (WGS) entry which is preliminary data.</text>
</comment>
<sequence length="339" mass="37336">MAKLKSLFQKLSIPILLLYLSCVLSFPYNIQSIGPDSDGAPTTQSSATPAVLDSKFNKYKESLTQSFLMILFSEIGDKTFLIAAILAMKHSRMLIFVSSCSALWLMSLLSALVGNVLISFVPQRYVSLAASFTFIVFAVKMFFEARQIKDDEIIDEMESIQNELVEANLLATNSSKIGSEKSPEPSDLSFQLETGSIASAEKSDFNVQIDSLDYSAAFEASPANSAANTDSSNQLKTLTDSIKNLFSFLLSPIFVQVFALMFLAEWGDRSQIATIALGASNEVWCVTVGTIVGHTICTGLAVLCGRFLAERISVRLLTFVGCFLFLIFGVLYFYEYYNY</sequence>
<evidence type="ECO:0000256" key="5">
    <source>
        <dbReference type="ARBA" id="ARBA00023136"/>
    </source>
</evidence>
<feature type="transmembrane region" description="Helical" evidence="6">
    <location>
        <begin position="245"/>
        <end position="264"/>
    </location>
</feature>
<dbReference type="GO" id="GO:0000329">
    <property type="term" value="C:fungal-type vacuole membrane"/>
    <property type="evidence" value="ECO:0007669"/>
    <property type="project" value="TreeGrafter"/>
</dbReference>
<feature type="transmembrane region" description="Helical" evidence="6">
    <location>
        <begin position="124"/>
        <end position="143"/>
    </location>
</feature>
<dbReference type="InterPro" id="IPR001727">
    <property type="entry name" value="GDT1-like"/>
</dbReference>
<reference evidence="7 8" key="1">
    <citation type="journal article" date="2016" name="Mol. Biol. Evol.">
        <title>Genome-Wide Survey of Gut Fungi (Harpellales) Reveals the First Horizontally Transferred Ubiquitin Gene from a Mosquito Host.</title>
        <authorList>
            <person name="Wang Y."/>
            <person name="White M.M."/>
            <person name="Kvist S."/>
            <person name="Moncalvo J.M."/>
        </authorList>
    </citation>
    <scope>NUCLEOTIDE SEQUENCE [LARGE SCALE GENOMIC DNA]</scope>
    <source>
        <strain evidence="7 8">ALG-7-W6</strain>
    </source>
</reference>
<feature type="transmembrane region" description="Helical" evidence="6">
    <location>
        <begin position="316"/>
        <end position="334"/>
    </location>
</feature>
<dbReference type="GO" id="GO:0005794">
    <property type="term" value="C:Golgi apparatus"/>
    <property type="evidence" value="ECO:0007669"/>
    <property type="project" value="TreeGrafter"/>
</dbReference>
<proteinExistence type="inferred from homology"/>
<dbReference type="STRING" id="133383.A0A1R0H115"/>
<evidence type="ECO:0000256" key="2">
    <source>
        <dbReference type="ARBA" id="ARBA00009190"/>
    </source>
</evidence>
<dbReference type="OrthoDB" id="442680at2759"/>
<evidence type="ECO:0000313" key="7">
    <source>
        <dbReference type="EMBL" id="OLY82817.1"/>
    </source>
</evidence>
<dbReference type="EMBL" id="LSSL01001226">
    <property type="protein sequence ID" value="OLY82817.1"/>
    <property type="molecule type" value="Genomic_DNA"/>
</dbReference>
<evidence type="ECO:0000256" key="1">
    <source>
        <dbReference type="ARBA" id="ARBA00004141"/>
    </source>
</evidence>
<dbReference type="GO" id="GO:0032472">
    <property type="term" value="P:Golgi calcium ion transport"/>
    <property type="evidence" value="ECO:0007669"/>
    <property type="project" value="TreeGrafter"/>
</dbReference>
<gene>
    <name evidence="7" type="ORF">AYI68_g3052</name>
</gene>